<dbReference type="RefSeq" id="WP_067668039.1">
    <property type="nucleotide sequence ID" value="NZ_CBCSIK010000009.1"/>
</dbReference>
<dbReference type="OrthoDB" id="9799036at2"/>
<dbReference type="Proteomes" id="UP000076276">
    <property type="component" value="Unassembled WGS sequence"/>
</dbReference>
<dbReference type="SUPFAM" id="SSF54637">
    <property type="entry name" value="Thioesterase/thiol ester dehydrase-isomerase"/>
    <property type="match status" value="1"/>
</dbReference>
<dbReference type="Gene3D" id="3.10.129.10">
    <property type="entry name" value="Hotdog Thioesterase"/>
    <property type="match status" value="1"/>
</dbReference>
<reference evidence="3 4" key="1">
    <citation type="submission" date="2016-03" db="EMBL/GenBank/DDBJ databases">
        <title>Acinetobacter genomospecies 28 strain ANC 4149.</title>
        <authorList>
            <person name="Radolfova-Krizova L."/>
            <person name="Nemec A."/>
        </authorList>
    </citation>
    <scope>NUCLEOTIDE SEQUENCE [LARGE SCALE GENOMIC DNA]</scope>
    <source>
        <strain evidence="3 4">ANC 4149</strain>
    </source>
</reference>
<evidence type="ECO:0000313" key="3">
    <source>
        <dbReference type="EMBL" id="KYQ72524.1"/>
    </source>
</evidence>
<proteinExistence type="inferred from homology"/>
<keyword evidence="2" id="KW-0378">Hydrolase</keyword>
<dbReference type="Pfam" id="PF13279">
    <property type="entry name" value="4HBT_2"/>
    <property type="match status" value="1"/>
</dbReference>
<dbReference type="AlphaFoldDB" id="A0A151Y3A2"/>
<dbReference type="EMBL" id="LUAW01000015">
    <property type="protein sequence ID" value="KYQ72524.1"/>
    <property type="molecule type" value="Genomic_DNA"/>
</dbReference>
<dbReference type="PANTHER" id="PTHR31793:SF27">
    <property type="entry name" value="NOVEL THIOESTERASE SUPERFAMILY DOMAIN AND SAPOSIN A-TYPE DOMAIN CONTAINING PROTEIN (0610012H03RIK)"/>
    <property type="match status" value="1"/>
</dbReference>
<protein>
    <submittedName>
        <fullName evidence="3">Thioesterase</fullName>
    </submittedName>
</protein>
<evidence type="ECO:0000256" key="2">
    <source>
        <dbReference type="ARBA" id="ARBA00022801"/>
    </source>
</evidence>
<name>A0A151Y3A2_9GAMM</name>
<organism evidence="3 4">
    <name type="scientific">Acinetobacter pragensis</name>
    <dbReference type="NCBI Taxonomy" id="1806892"/>
    <lineage>
        <taxon>Bacteria</taxon>
        <taxon>Pseudomonadati</taxon>
        <taxon>Pseudomonadota</taxon>
        <taxon>Gammaproteobacteria</taxon>
        <taxon>Moraxellales</taxon>
        <taxon>Moraxellaceae</taxon>
        <taxon>Acinetobacter</taxon>
    </lineage>
</organism>
<dbReference type="CDD" id="cd00586">
    <property type="entry name" value="4HBT"/>
    <property type="match status" value="1"/>
</dbReference>
<evidence type="ECO:0000313" key="4">
    <source>
        <dbReference type="Proteomes" id="UP000076276"/>
    </source>
</evidence>
<dbReference type="InterPro" id="IPR029069">
    <property type="entry name" value="HotDog_dom_sf"/>
</dbReference>
<comment type="caution">
    <text evidence="3">The sequence shown here is derived from an EMBL/GenBank/DDBJ whole genome shotgun (WGS) entry which is preliminary data.</text>
</comment>
<dbReference type="GO" id="GO:0047617">
    <property type="term" value="F:fatty acyl-CoA hydrolase activity"/>
    <property type="evidence" value="ECO:0007669"/>
    <property type="project" value="TreeGrafter"/>
</dbReference>
<gene>
    <name evidence="3" type="ORF">AZH43_10145</name>
</gene>
<keyword evidence="4" id="KW-1185">Reference proteome</keyword>
<comment type="similarity">
    <text evidence="1">Belongs to the 4-hydroxybenzoyl-CoA thioesterase family.</text>
</comment>
<sequence length="149" mass="16987">MKHQAKQRQHFKFTFPIQTRWSDNDMYGHVNNVMYYSFFDTAANALLIQKAGFHLKDSPIIGLVVNSSCNFMQELSYPEMIEVGVSIAKIGNSSLTYDLAIFKQGQNDPAAQGNFVHVFVDRQTRKSTPIPAEMRDALNHYLTPKTELI</sequence>
<evidence type="ECO:0000256" key="1">
    <source>
        <dbReference type="ARBA" id="ARBA00005953"/>
    </source>
</evidence>
<accession>A0A151Y3A2</accession>
<dbReference type="InterPro" id="IPR050563">
    <property type="entry name" value="4-hydroxybenzoyl-CoA_TE"/>
</dbReference>
<dbReference type="PANTHER" id="PTHR31793">
    <property type="entry name" value="4-HYDROXYBENZOYL-COA THIOESTERASE FAMILY MEMBER"/>
    <property type="match status" value="1"/>
</dbReference>
<dbReference type="STRING" id="1806892.AZH43_10145"/>